<protein>
    <submittedName>
        <fullName evidence="1">Uncharacterized protein</fullName>
    </submittedName>
</protein>
<evidence type="ECO:0000313" key="2">
    <source>
        <dbReference type="Proteomes" id="UP001334084"/>
    </source>
</evidence>
<name>A0AAX4JBF0_9MICR</name>
<dbReference type="AlphaFoldDB" id="A0AAX4JBF0"/>
<keyword evidence="2" id="KW-1185">Reference proteome</keyword>
<evidence type="ECO:0000313" key="1">
    <source>
        <dbReference type="EMBL" id="WUR03276.1"/>
    </source>
</evidence>
<reference evidence="1" key="1">
    <citation type="journal article" date="2024" name="BMC Genomics">
        <title>Functional annotation of a divergent genome using sequence and structure-based similarity.</title>
        <authorList>
            <person name="Svedberg D."/>
            <person name="Winiger R.R."/>
            <person name="Berg A."/>
            <person name="Sharma H."/>
            <person name="Tellgren-Roth C."/>
            <person name="Debrunner-Vossbrinck B.A."/>
            <person name="Vossbrinck C.R."/>
            <person name="Barandun J."/>
        </authorList>
    </citation>
    <scope>NUCLEOTIDE SEQUENCE</scope>
    <source>
        <strain evidence="1">Illinois isolate</strain>
    </source>
</reference>
<dbReference type="EMBL" id="CP142729">
    <property type="protein sequence ID" value="WUR03276.1"/>
    <property type="molecule type" value="Genomic_DNA"/>
</dbReference>
<dbReference type="KEGG" id="vnx:VNE69_04104"/>
<sequence>MLAYNFVIACCTQISNSTATLRTIESHNNGLTFNIAANEKHLPIKKRKRKMLELDNILKKNMNCQHETNTLEYNNLNIFCNIYYEKLNLYAEKNNKNRNKFTKQITSTEFKTSSDSLFNQIRIWNSEDREIDIKHMKIISDNKKKEIKMLKKARNDINKLFRHFKENLDTCFTILKNGIKNSTIEETQKIMFSDQLLFFEYLIKYINQMVSVKFRYNSSSNILISKYSNIPNRLYILKDIFQVLEKYKVFKLSMQNTKIFCHNNSEKNALNEIGEKLKTLFLNLNSIAMNVFSIVSNLTILRL</sequence>
<dbReference type="GeneID" id="90541094"/>
<organism evidence="1 2">
    <name type="scientific">Vairimorpha necatrix</name>
    <dbReference type="NCBI Taxonomy" id="6039"/>
    <lineage>
        <taxon>Eukaryota</taxon>
        <taxon>Fungi</taxon>
        <taxon>Fungi incertae sedis</taxon>
        <taxon>Microsporidia</taxon>
        <taxon>Nosematidae</taxon>
        <taxon>Vairimorpha</taxon>
    </lineage>
</organism>
<dbReference type="Proteomes" id="UP001334084">
    <property type="component" value="Chromosome 4"/>
</dbReference>
<gene>
    <name evidence="1" type="ORF">VNE69_04104</name>
</gene>
<dbReference type="RefSeq" id="XP_065329421.1">
    <property type="nucleotide sequence ID" value="XM_065473349.1"/>
</dbReference>
<proteinExistence type="predicted"/>
<accession>A0AAX4JBF0</accession>